<proteinExistence type="predicted"/>
<protein>
    <submittedName>
        <fullName evidence="1">Uncharacterized protein</fullName>
    </submittedName>
</protein>
<accession>A0A922IFX9</accession>
<evidence type="ECO:0000313" key="1">
    <source>
        <dbReference type="EMBL" id="KAH9530177.1"/>
    </source>
</evidence>
<evidence type="ECO:0000313" key="2">
    <source>
        <dbReference type="Proteomes" id="UP000790347"/>
    </source>
</evidence>
<reference evidence="1" key="1">
    <citation type="submission" date="2013-05" db="EMBL/GenBank/DDBJ databases">
        <authorList>
            <person name="Yim A.K.Y."/>
            <person name="Chan T.F."/>
            <person name="Ji K.M."/>
            <person name="Liu X.Y."/>
            <person name="Zhou J.W."/>
            <person name="Li R.Q."/>
            <person name="Yang K.Y."/>
            <person name="Li J."/>
            <person name="Li M."/>
            <person name="Law P.T.W."/>
            <person name="Wu Y.L."/>
            <person name="Cai Z.L."/>
            <person name="Qin H."/>
            <person name="Bao Y."/>
            <person name="Leung R.K.K."/>
            <person name="Ng P.K.S."/>
            <person name="Zou J."/>
            <person name="Zhong X.J."/>
            <person name="Ran P.X."/>
            <person name="Zhong N.S."/>
            <person name="Liu Z.G."/>
            <person name="Tsui S.K.W."/>
        </authorList>
    </citation>
    <scope>NUCLEOTIDE SEQUENCE</scope>
    <source>
        <strain evidence="1">Derf</strain>
        <tissue evidence="1">Whole organism</tissue>
    </source>
</reference>
<dbReference type="AlphaFoldDB" id="A0A922IFX9"/>
<name>A0A922IFX9_DERFA</name>
<comment type="caution">
    <text evidence="1">The sequence shown here is derived from an EMBL/GenBank/DDBJ whole genome shotgun (WGS) entry which is preliminary data.</text>
</comment>
<gene>
    <name evidence="1" type="ORF">DERF_004002</name>
</gene>
<keyword evidence="2" id="KW-1185">Reference proteome</keyword>
<reference evidence="1" key="2">
    <citation type="journal article" date="2022" name="Res Sq">
        <title>Comparative Genomics Reveals Insights into the Divergent Evolution of Astigmatic Mites and Household Pest Adaptations.</title>
        <authorList>
            <person name="Xiong Q."/>
            <person name="Wan A.T.-Y."/>
            <person name="Liu X.-Y."/>
            <person name="Fung C.S.-H."/>
            <person name="Xiao X."/>
            <person name="Malainual N."/>
            <person name="Hou J."/>
            <person name="Wang L."/>
            <person name="Wang M."/>
            <person name="Yang K."/>
            <person name="Cui Y."/>
            <person name="Leung E."/>
            <person name="Nong W."/>
            <person name="Shin S.-K."/>
            <person name="Au S."/>
            <person name="Jeong K.Y."/>
            <person name="Chew F.T."/>
            <person name="Hui J."/>
            <person name="Leung T.F."/>
            <person name="Tungtrongchitr A."/>
            <person name="Zhong N."/>
            <person name="Liu Z."/>
            <person name="Tsui S."/>
        </authorList>
    </citation>
    <scope>NUCLEOTIDE SEQUENCE</scope>
    <source>
        <strain evidence="1">Derf</strain>
        <tissue evidence="1">Whole organism</tissue>
    </source>
</reference>
<dbReference type="EMBL" id="ASGP02000001">
    <property type="protein sequence ID" value="KAH9530177.1"/>
    <property type="molecule type" value="Genomic_DNA"/>
</dbReference>
<organism evidence="1 2">
    <name type="scientific">Dermatophagoides farinae</name>
    <name type="common">American house dust mite</name>
    <dbReference type="NCBI Taxonomy" id="6954"/>
    <lineage>
        <taxon>Eukaryota</taxon>
        <taxon>Metazoa</taxon>
        <taxon>Ecdysozoa</taxon>
        <taxon>Arthropoda</taxon>
        <taxon>Chelicerata</taxon>
        <taxon>Arachnida</taxon>
        <taxon>Acari</taxon>
        <taxon>Acariformes</taxon>
        <taxon>Sarcoptiformes</taxon>
        <taxon>Astigmata</taxon>
        <taxon>Psoroptidia</taxon>
        <taxon>Analgoidea</taxon>
        <taxon>Pyroglyphidae</taxon>
        <taxon>Dermatophagoidinae</taxon>
        <taxon>Dermatophagoides</taxon>
    </lineage>
</organism>
<dbReference type="Proteomes" id="UP000790347">
    <property type="component" value="Unassembled WGS sequence"/>
</dbReference>
<sequence length="72" mass="8211">MVLMYHIVFGCMVTNSIIAKNGSSLGVFSMVMDPQHVPALDGSLDGSRWQQLYRQTLDHWMVEMQCKSTLYL</sequence>